<dbReference type="Gene3D" id="3.30.160.390">
    <property type="entry name" value="Integrase, DNA-binding domain"/>
    <property type="match status" value="1"/>
</dbReference>
<dbReference type="InterPro" id="IPR011010">
    <property type="entry name" value="DNA_brk_join_enz"/>
</dbReference>
<dbReference type="GO" id="GO:0015074">
    <property type="term" value="P:DNA integration"/>
    <property type="evidence" value="ECO:0007669"/>
    <property type="project" value="UniProtKB-KW"/>
</dbReference>
<keyword evidence="2" id="KW-0229">DNA integration</keyword>
<dbReference type="GO" id="GO:0006310">
    <property type="term" value="P:DNA recombination"/>
    <property type="evidence" value="ECO:0007669"/>
    <property type="project" value="UniProtKB-KW"/>
</dbReference>
<keyword evidence="4" id="KW-0233">DNA recombination</keyword>
<dbReference type="GO" id="GO:0003677">
    <property type="term" value="F:DNA binding"/>
    <property type="evidence" value="ECO:0007669"/>
    <property type="project" value="UniProtKB-KW"/>
</dbReference>
<comment type="caution">
    <text evidence="6">The sequence shown here is derived from an EMBL/GenBank/DDBJ whole genome shotgun (WGS) entry which is preliminary data.</text>
</comment>
<evidence type="ECO:0000256" key="1">
    <source>
        <dbReference type="ARBA" id="ARBA00008857"/>
    </source>
</evidence>
<organism evidence="6 7">
    <name type="scientific">Rhodanobacter thiooxydans</name>
    <dbReference type="NCBI Taxonomy" id="416169"/>
    <lineage>
        <taxon>Bacteria</taxon>
        <taxon>Pseudomonadati</taxon>
        <taxon>Pseudomonadota</taxon>
        <taxon>Gammaproteobacteria</taxon>
        <taxon>Lysobacterales</taxon>
        <taxon>Rhodanobacteraceae</taxon>
        <taxon>Rhodanobacter</taxon>
    </lineage>
</organism>
<evidence type="ECO:0000256" key="4">
    <source>
        <dbReference type="ARBA" id="ARBA00023172"/>
    </source>
</evidence>
<dbReference type="InterPro" id="IPR038488">
    <property type="entry name" value="Integrase_DNA-bd_sf"/>
</dbReference>
<sequence length="414" mass="46802">MATGTSKLTDLKCKSAAPGKHFDGGGLFLHVTEAGRYWRLKYRYAGKEKLLALGVYPEVTLSKARLRRDEARALILDSRDPGAERQADKLRAKVAADNTFEAVAREWLELKAPEWTPRQHDKERDRLENHALPWIGRMPIADIGVPEIRPLLARVVKRGHVEQSHRLRHQLSRVFRFAVATERATRDPAADLRDTLPARQKKNFPTITDPKQVAELLRAIDAYSGTLEVSCALKLAPLWFCRPGEIRLAEWTHFDMDGEHPTYTVPPSNRKLRKAEKENPNTPPHIVPLSRQALAVLRDLHPLTGHGRYLFPGARTPSRPMSDGAVNMALARMGYKGVLTGHGFRHMARTLLGELGWNPEALERQLSHKEPGVAGIYNKAQHLPERRKIMQAWADYLDGLRAGDKVVPIRRERA</sequence>
<dbReference type="Pfam" id="PF22022">
    <property type="entry name" value="Phage_int_M"/>
    <property type="match status" value="1"/>
</dbReference>
<dbReference type="Pfam" id="PF13356">
    <property type="entry name" value="Arm-DNA-bind_3"/>
    <property type="match status" value="1"/>
</dbReference>
<evidence type="ECO:0000256" key="3">
    <source>
        <dbReference type="ARBA" id="ARBA00023125"/>
    </source>
</evidence>
<reference evidence="6 7" key="1">
    <citation type="journal article" date="2016" name="MBio">
        <title>Lateral Gene Transfer in a Heavy Metal-Contaminated-Groundwater Microbial Community.</title>
        <authorList>
            <person name="Hemme C.L."/>
            <person name="Green S.J."/>
            <person name="Rishishwar L."/>
            <person name="Prakash O."/>
            <person name="Pettenato A."/>
            <person name="Chakraborty R."/>
            <person name="Deutschbauer A.M."/>
            <person name="Van Nostrand J.D."/>
            <person name="Wu L."/>
            <person name="He Z."/>
            <person name="Jordan I.K."/>
            <person name="Hazen T.C."/>
            <person name="Arkin A.P."/>
            <person name="Kostka J.E."/>
            <person name="Zhou J."/>
        </authorList>
    </citation>
    <scope>NUCLEOTIDE SEQUENCE [LARGE SCALE GENOMIC DNA]</scope>
    <source>
        <strain evidence="6 7">FW104-T7</strain>
    </source>
</reference>
<dbReference type="InterPro" id="IPR013762">
    <property type="entry name" value="Integrase-like_cat_sf"/>
</dbReference>
<keyword evidence="3" id="KW-0238">DNA-binding</keyword>
<evidence type="ECO:0000313" key="7">
    <source>
        <dbReference type="Proteomes" id="UP000076131"/>
    </source>
</evidence>
<dbReference type="PANTHER" id="PTHR30629">
    <property type="entry name" value="PROPHAGE INTEGRASE"/>
    <property type="match status" value="1"/>
</dbReference>
<gene>
    <name evidence="6" type="ORF">RHOFW104T7_15770</name>
</gene>
<feature type="domain" description="Tyr recombinase" evidence="5">
    <location>
        <begin position="203"/>
        <end position="391"/>
    </location>
</feature>
<name>A0A154QH63_9GAMM</name>
<keyword evidence="7" id="KW-1185">Reference proteome</keyword>
<dbReference type="EMBL" id="LVJS01000051">
    <property type="protein sequence ID" value="KZC23003.1"/>
    <property type="molecule type" value="Genomic_DNA"/>
</dbReference>
<dbReference type="eggNOG" id="COG0582">
    <property type="taxonomic scope" value="Bacteria"/>
</dbReference>
<dbReference type="InterPro" id="IPR002104">
    <property type="entry name" value="Integrase_catalytic"/>
</dbReference>
<dbReference type="RefSeq" id="WP_008437310.1">
    <property type="nucleotide sequence ID" value="NZ_LVJS01000051.1"/>
</dbReference>
<dbReference type="SUPFAM" id="SSF56349">
    <property type="entry name" value="DNA breaking-rejoining enzymes"/>
    <property type="match status" value="1"/>
</dbReference>
<dbReference type="Gene3D" id="1.10.150.130">
    <property type="match status" value="1"/>
</dbReference>
<dbReference type="InterPro" id="IPR050808">
    <property type="entry name" value="Phage_Integrase"/>
</dbReference>
<dbReference type="InterPro" id="IPR010998">
    <property type="entry name" value="Integrase_recombinase_N"/>
</dbReference>
<evidence type="ECO:0000313" key="6">
    <source>
        <dbReference type="EMBL" id="KZC23003.1"/>
    </source>
</evidence>
<dbReference type="PROSITE" id="PS51898">
    <property type="entry name" value="TYR_RECOMBINASE"/>
    <property type="match status" value="1"/>
</dbReference>
<evidence type="ECO:0000256" key="2">
    <source>
        <dbReference type="ARBA" id="ARBA00022908"/>
    </source>
</evidence>
<dbReference type="PANTHER" id="PTHR30629:SF2">
    <property type="entry name" value="PROPHAGE INTEGRASE INTS-RELATED"/>
    <property type="match status" value="1"/>
</dbReference>
<dbReference type="Gene3D" id="1.10.443.10">
    <property type="entry name" value="Intergrase catalytic core"/>
    <property type="match status" value="1"/>
</dbReference>
<dbReference type="InterPro" id="IPR053876">
    <property type="entry name" value="Phage_int_M"/>
</dbReference>
<evidence type="ECO:0000259" key="5">
    <source>
        <dbReference type="PROSITE" id="PS51898"/>
    </source>
</evidence>
<proteinExistence type="inferred from homology"/>
<dbReference type="CDD" id="cd00801">
    <property type="entry name" value="INT_P4_C"/>
    <property type="match status" value="1"/>
</dbReference>
<comment type="similarity">
    <text evidence="1">Belongs to the 'phage' integrase family.</text>
</comment>
<dbReference type="InterPro" id="IPR025166">
    <property type="entry name" value="Integrase_DNA_bind_dom"/>
</dbReference>
<dbReference type="Pfam" id="PF00589">
    <property type="entry name" value="Phage_integrase"/>
    <property type="match status" value="1"/>
</dbReference>
<protein>
    <submittedName>
        <fullName evidence="6">Integrase</fullName>
    </submittedName>
</protein>
<accession>A0A154QH63</accession>
<dbReference type="Proteomes" id="UP000076131">
    <property type="component" value="Unassembled WGS sequence"/>
</dbReference>
<dbReference type="AlphaFoldDB" id="A0A154QH63"/>